<name>A0A445BYS1_ARAHY</name>
<comment type="caution">
    <text evidence="1">The sequence shown here is derived from an EMBL/GenBank/DDBJ whole genome shotgun (WGS) entry which is preliminary data.</text>
</comment>
<evidence type="ECO:0000313" key="1">
    <source>
        <dbReference type="EMBL" id="RYR43904.1"/>
    </source>
</evidence>
<evidence type="ECO:0000313" key="2">
    <source>
        <dbReference type="Proteomes" id="UP000289738"/>
    </source>
</evidence>
<gene>
    <name evidence="1" type="ORF">Ahy_A08g040294</name>
</gene>
<dbReference type="Proteomes" id="UP000289738">
    <property type="component" value="Chromosome A08"/>
</dbReference>
<protein>
    <submittedName>
        <fullName evidence="1">Uncharacterized protein</fullName>
    </submittedName>
</protein>
<dbReference type="EMBL" id="SDMP01000008">
    <property type="protein sequence ID" value="RYR43904.1"/>
    <property type="molecule type" value="Genomic_DNA"/>
</dbReference>
<accession>A0A445BYS1</accession>
<organism evidence="1 2">
    <name type="scientific">Arachis hypogaea</name>
    <name type="common">Peanut</name>
    <dbReference type="NCBI Taxonomy" id="3818"/>
    <lineage>
        <taxon>Eukaryota</taxon>
        <taxon>Viridiplantae</taxon>
        <taxon>Streptophyta</taxon>
        <taxon>Embryophyta</taxon>
        <taxon>Tracheophyta</taxon>
        <taxon>Spermatophyta</taxon>
        <taxon>Magnoliopsida</taxon>
        <taxon>eudicotyledons</taxon>
        <taxon>Gunneridae</taxon>
        <taxon>Pentapetalae</taxon>
        <taxon>rosids</taxon>
        <taxon>fabids</taxon>
        <taxon>Fabales</taxon>
        <taxon>Fabaceae</taxon>
        <taxon>Papilionoideae</taxon>
        <taxon>50 kb inversion clade</taxon>
        <taxon>dalbergioids sensu lato</taxon>
        <taxon>Dalbergieae</taxon>
        <taxon>Pterocarpus clade</taxon>
        <taxon>Arachis</taxon>
    </lineage>
</organism>
<sequence>MASEESFVVLVHYRGTIKRKTRSETWAARREKDSEDCIPISLLRDDVKYDSFIIGSNEDLQVLFHCRRQFSKVQTPELLTKLVDVVSNSVGSNRNTQTLGTVAGSSSRLVGASSFVPVNAPWDEPVASPLFAVDLNCIGGGEGTDFFTMWDTGWDGCCIAG</sequence>
<keyword evidence="2" id="KW-1185">Reference proteome</keyword>
<dbReference type="AlphaFoldDB" id="A0A445BYS1"/>
<reference evidence="1 2" key="1">
    <citation type="submission" date="2019-01" db="EMBL/GenBank/DDBJ databases">
        <title>Sequencing of cultivated peanut Arachis hypogaea provides insights into genome evolution and oil improvement.</title>
        <authorList>
            <person name="Chen X."/>
        </authorList>
    </citation>
    <scope>NUCLEOTIDE SEQUENCE [LARGE SCALE GENOMIC DNA]</scope>
    <source>
        <strain evidence="2">cv. Fuhuasheng</strain>
        <tissue evidence="1">Leaves</tissue>
    </source>
</reference>
<proteinExistence type="predicted"/>